<feature type="region of interest" description="Disordered" evidence="1">
    <location>
        <begin position="209"/>
        <end position="241"/>
    </location>
</feature>
<protein>
    <recommendedName>
        <fullName evidence="4">Lipoprotein</fullName>
    </recommendedName>
</protein>
<dbReference type="EMBL" id="CP147248">
    <property type="protein sequence ID" value="WYJ85169.1"/>
    <property type="molecule type" value="Genomic_DNA"/>
</dbReference>
<accession>A0ABZ2T4Y0</accession>
<organism evidence="2 3">
    <name type="scientific">Candidatus Enterococcus lemimoniae</name>
    <dbReference type="NCBI Taxonomy" id="1834167"/>
    <lineage>
        <taxon>Bacteria</taxon>
        <taxon>Bacillati</taxon>
        <taxon>Bacillota</taxon>
        <taxon>Bacilli</taxon>
        <taxon>Lactobacillales</taxon>
        <taxon>Enterococcaceae</taxon>
        <taxon>Enterococcus</taxon>
    </lineage>
</organism>
<dbReference type="PROSITE" id="PS51257">
    <property type="entry name" value="PROKAR_LIPOPROTEIN"/>
    <property type="match status" value="1"/>
</dbReference>
<sequence>MKKMIIFSSTLLVVTLTGCSLDKKNTSSMDSSNTGMTTSEQEQVRTSKREYASLVGLWECLDEAGKGDEVTIKQNDAGITIQYAGEDETVTKFTEKKVEKNSIYFRFENKKDEMAYMIDLKTDGTIILNRGTTNPEMTGLSKPMEYKKIKNTTDEKPTTNKSESNFTLQKIKEQVEKTGDFELFKREPGFEDNEFKVLAVQENDGYSFISGPDNGEPAAVVQDESGNTIREDNPSTDPRATTLKEARELIETLKNKQINQK</sequence>
<proteinExistence type="predicted"/>
<evidence type="ECO:0000313" key="2">
    <source>
        <dbReference type="EMBL" id="WYJ85169.1"/>
    </source>
</evidence>
<feature type="compositionally biased region" description="Polar residues" evidence="1">
    <location>
        <begin position="26"/>
        <end position="41"/>
    </location>
</feature>
<evidence type="ECO:0008006" key="4">
    <source>
        <dbReference type="Google" id="ProtNLM"/>
    </source>
</evidence>
<keyword evidence="3" id="KW-1185">Reference proteome</keyword>
<reference evidence="3" key="1">
    <citation type="submission" date="2017-05" db="EMBL/GenBank/DDBJ databases">
        <title>The Genome Sequence of EEnterococcus faecalis 9F2_4866.</title>
        <authorList>
            <consortium name="The Broad Institute Genomics Platform"/>
            <consortium name="The Broad Institute Genomic Center for Infectious Diseases"/>
            <person name="Earl A."/>
            <person name="Manson A."/>
            <person name="Schwartman J."/>
            <person name="Gilmore M."/>
            <person name="Abouelleil A."/>
            <person name="Cao P."/>
            <person name="Chapman S."/>
            <person name="Cusick C."/>
            <person name="Shea T."/>
            <person name="Young S."/>
            <person name="Neafsey D."/>
            <person name="Nusbaum C."/>
            <person name="Birren B."/>
        </authorList>
    </citation>
    <scope>NUCLEOTIDE SEQUENCE [LARGE SCALE GENOMIC DNA]</scope>
    <source>
        <strain evidence="3">12C11_DIV0727</strain>
    </source>
</reference>
<gene>
    <name evidence="2" type="ORF">A5866_000227</name>
</gene>
<feature type="region of interest" description="Disordered" evidence="1">
    <location>
        <begin position="26"/>
        <end position="45"/>
    </location>
</feature>
<evidence type="ECO:0000256" key="1">
    <source>
        <dbReference type="SAM" id="MobiDB-lite"/>
    </source>
</evidence>
<evidence type="ECO:0000313" key="3">
    <source>
        <dbReference type="Proteomes" id="UP000195080"/>
    </source>
</evidence>
<name>A0ABZ2T4Y0_9ENTE</name>
<dbReference type="RefSeq" id="WP_086444614.1">
    <property type="nucleotide sequence ID" value="NZ_CP147248.1"/>
</dbReference>
<dbReference type="Proteomes" id="UP000195080">
    <property type="component" value="Chromosome"/>
</dbReference>